<dbReference type="Gene3D" id="3.40.50.150">
    <property type="entry name" value="Vaccinia Virus protein VP39"/>
    <property type="match status" value="1"/>
</dbReference>
<dbReference type="AlphaFoldDB" id="A0A1L7I3P3"/>
<dbReference type="InterPro" id="IPR025931">
    <property type="entry name" value="TaqI_C"/>
</dbReference>
<accession>A0A1L7I3P3</accession>
<keyword evidence="4" id="KW-0949">S-adenosyl-L-methionine</keyword>
<evidence type="ECO:0000313" key="11">
    <source>
        <dbReference type="Proteomes" id="UP000186230"/>
    </source>
</evidence>
<evidence type="ECO:0000256" key="2">
    <source>
        <dbReference type="ARBA" id="ARBA00022603"/>
    </source>
</evidence>
<dbReference type="Pfam" id="PF07669">
    <property type="entry name" value="Eco57I"/>
    <property type="match status" value="1"/>
</dbReference>
<organism evidence="10 11">
    <name type="scientific">Christiangramia flava JLT2011</name>
    <dbReference type="NCBI Taxonomy" id="1229726"/>
    <lineage>
        <taxon>Bacteria</taxon>
        <taxon>Pseudomonadati</taxon>
        <taxon>Bacteroidota</taxon>
        <taxon>Flavobacteriia</taxon>
        <taxon>Flavobacteriales</taxon>
        <taxon>Flavobacteriaceae</taxon>
        <taxon>Christiangramia</taxon>
    </lineage>
</organism>
<dbReference type="SUPFAM" id="SSF53335">
    <property type="entry name" value="S-adenosyl-L-methionine-dependent methyltransferases"/>
    <property type="match status" value="1"/>
</dbReference>
<dbReference type="Proteomes" id="UP000186230">
    <property type="component" value="Chromosome"/>
</dbReference>
<name>A0A1L7I3P3_9FLAO</name>
<dbReference type="GO" id="GO:0032259">
    <property type="term" value="P:methylation"/>
    <property type="evidence" value="ECO:0007669"/>
    <property type="project" value="UniProtKB-KW"/>
</dbReference>
<dbReference type="REBASE" id="182754">
    <property type="entry name" value="Gfl2011ORF1031P"/>
</dbReference>
<dbReference type="Pfam" id="PF12950">
    <property type="entry name" value="TaqI_C"/>
    <property type="match status" value="1"/>
</dbReference>
<dbReference type="GO" id="GO:0009307">
    <property type="term" value="P:DNA restriction-modification system"/>
    <property type="evidence" value="ECO:0007669"/>
    <property type="project" value="UniProtKB-KW"/>
</dbReference>
<dbReference type="KEGG" id="gfl:GRFL_1031"/>
<dbReference type="PANTHER" id="PTHR33841">
    <property type="entry name" value="DNA METHYLTRANSFERASE YEEA-RELATED"/>
    <property type="match status" value="1"/>
</dbReference>
<comment type="catalytic activity">
    <reaction evidence="7">
        <text>a 2'-deoxyadenosine in DNA + S-adenosyl-L-methionine = an N(6)-methyl-2'-deoxyadenosine in DNA + S-adenosyl-L-homocysteine + H(+)</text>
        <dbReference type="Rhea" id="RHEA:15197"/>
        <dbReference type="Rhea" id="RHEA-COMP:12418"/>
        <dbReference type="Rhea" id="RHEA-COMP:12419"/>
        <dbReference type="ChEBI" id="CHEBI:15378"/>
        <dbReference type="ChEBI" id="CHEBI:57856"/>
        <dbReference type="ChEBI" id="CHEBI:59789"/>
        <dbReference type="ChEBI" id="CHEBI:90615"/>
        <dbReference type="ChEBI" id="CHEBI:90616"/>
        <dbReference type="EC" id="2.1.1.72"/>
    </reaction>
</comment>
<keyword evidence="11" id="KW-1185">Reference proteome</keyword>
<feature type="domain" description="Type II methyltransferase M.TaqI-like" evidence="8">
    <location>
        <begin position="509"/>
        <end position="793"/>
    </location>
</feature>
<dbReference type="InterPro" id="IPR011639">
    <property type="entry name" value="MethylTrfase_TaqI-like_dom"/>
</dbReference>
<gene>
    <name evidence="10" type="ORF">GRFL_1031</name>
</gene>
<dbReference type="PROSITE" id="PS00092">
    <property type="entry name" value="N6_MTASE"/>
    <property type="match status" value="1"/>
</dbReference>
<keyword evidence="3" id="KW-0808">Transferase</keyword>
<dbReference type="InterPro" id="IPR002052">
    <property type="entry name" value="DNA_methylase_N6_adenine_CS"/>
</dbReference>
<evidence type="ECO:0000313" key="10">
    <source>
        <dbReference type="EMBL" id="APU67755.1"/>
    </source>
</evidence>
<dbReference type="GO" id="GO:0009007">
    <property type="term" value="F:site-specific DNA-methyltransferase (adenine-specific) activity"/>
    <property type="evidence" value="ECO:0007669"/>
    <property type="project" value="UniProtKB-EC"/>
</dbReference>
<sequence>MDIVLQQIFKNQYSRKTFESEVLRPIFQKSTKNFTLYSKEGEQRIELTETDRRTAKEVIKFGEFTTFDDRKVELYEVTVEDFRQVKIARVGLGALVKKLIIGNNAVFAVFKYENTVEKHWRFSFIAYDSFFEDGQVVTEETNPKRYTYVFGDKDESYRTALDRFQVLDNQLELKVKNIQEAFAVEAMSEKFFEEYRETHYGNFVRYLTGEEFQKKGGKYKLVEVQDPSPFLTSVFNSDKKAARDFCKKLLGQIVFLYFLQKKGWMGSPTGNYKLADGDKNFMENFFYNAGADDNFYSNWLTKLFYETLNKERTQDNFIMPDEAVVKIPYLNGGLFEKETEKFDLLEFPSDLFANLFEFFNRYNFTIYENSPEEHTIAVDPEMLGHIFENLLEDNKDKGAFYTPKEIVHYMTQESIIEYLSTHLNNDKSFSKQSVSKFVKQKNREDLTNTELADINTLLDKIKICDPAIGSGAFPMGMLQEIFSLKERIAFDLGYKVWSPATVKENIIQNSIYGVDIENGAVDIAKLRFWLSLIVDEEEPKPLPNLAYKIVGGNSLVSKFGDEIIEIDWEKDEGSQNNLFGNPFQEDIQNLLKQISVKQIEYFTANNSLKILLSRDIRKLKLKILSKKLELMIAANPFHEQKGKKLSKAQTERVNEIKRWKRTLKEVDDLKSNQRAFEHFDWRLDFPEILNPIVNKETGFDIVIANPPYLGEKGNKELFQEVKKGSLKKFYKSKMDLFYFFFHRSFEMLKEKGICTFITTNYYLTADGALNLRRSFKEETTPLTLVNFNEFKIFDSAYGQHNIITILKKGNFEGVGCNIINTKRKALYDTSILSDILSNKDRETNYFVSKNIFEGDKSYIRISSSKTSSTFGILNVIKDNHSRLNEFANINSGCDITISKISNKHLKEFNNNLVKNEGVFVLSPSELKSLSLNDYEKTLVKPFVKNSNIKKYTYDLSSDVLIYTNWDTEERKIPNLIQHLQKFKPIIDDQKLRYNEPNWPWYSIHRPRELSIFNSTDKIIVPYRSLKNNFAYSDKPVFSSRDVFFLTNITRMSAKYLLALLNSKLIYFWLYYRGKRKGETLELYATPLSEIPIAETNTATPFTTLVSYLLFLYNSDKDILGHTKNERIASHIADVLDMMVYELYFEKHMKENGLNVLKFIKPESIQNIENEDEIREIIKRFYSWYQKPENEVRQRILLIETRSKDILAVIRDLATL</sequence>
<dbReference type="InterPro" id="IPR029063">
    <property type="entry name" value="SAM-dependent_MTases_sf"/>
</dbReference>
<evidence type="ECO:0000259" key="9">
    <source>
        <dbReference type="Pfam" id="PF12950"/>
    </source>
</evidence>
<dbReference type="InterPro" id="IPR050953">
    <property type="entry name" value="N4_N6_ade-DNA_methylase"/>
</dbReference>
<dbReference type="OrthoDB" id="32195at2"/>
<dbReference type="EC" id="2.1.1.72" evidence="1"/>
<dbReference type="GO" id="GO:0003677">
    <property type="term" value="F:DNA binding"/>
    <property type="evidence" value="ECO:0007669"/>
    <property type="project" value="UniProtKB-KW"/>
</dbReference>
<evidence type="ECO:0000256" key="3">
    <source>
        <dbReference type="ARBA" id="ARBA00022679"/>
    </source>
</evidence>
<evidence type="ECO:0000256" key="7">
    <source>
        <dbReference type="ARBA" id="ARBA00047942"/>
    </source>
</evidence>
<protein>
    <recommendedName>
        <fullName evidence="1">site-specific DNA-methyltransferase (adenine-specific)</fullName>
        <ecNumber evidence="1">2.1.1.72</ecNumber>
    </recommendedName>
</protein>
<dbReference type="STRING" id="1229726.GRFL_1031"/>
<evidence type="ECO:0000256" key="6">
    <source>
        <dbReference type="ARBA" id="ARBA00023125"/>
    </source>
</evidence>
<evidence type="ECO:0000256" key="4">
    <source>
        <dbReference type="ARBA" id="ARBA00022691"/>
    </source>
</evidence>
<feature type="domain" description="TaqI-like C-terminal specificity" evidence="9">
    <location>
        <begin position="941"/>
        <end position="1092"/>
    </location>
</feature>
<keyword evidence="5" id="KW-0680">Restriction system</keyword>
<dbReference type="PRINTS" id="PR00507">
    <property type="entry name" value="N12N6MTFRASE"/>
</dbReference>
<dbReference type="RefSeq" id="WP_083643600.1">
    <property type="nucleotide sequence ID" value="NZ_AMRU01000002.1"/>
</dbReference>
<evidence type="ECO:0000256" key="1">
    <source>
        <dbReference type="ARBA" id="ARBA00011900"/>
    </source>
</evidence>
<evidence type="ECO:0000256" key="5">
    <source>
        <dbReference type="ARBA" id="ARBA00022747"/>
    </source>
</evidence>
<keyword evidence="2" id="KW-0489">Methyltransferase</keyword>
<dbReference type="PANTHER" id="PTHR33841:SF1">
    <property type="entry name" value="DNA METHYLTRANSFERASE A"/>
    <property type="match status" value="1"/>
</dbReference>
<dbReference type="EMBL" id="CP016359">
    <property type="protein sequence ID" value="APU67755.1"/>
    <property type="molecule type" value="Genomic_DNA"/>
</dbReference>
<reference evidence="10 11" key="1">
    <citation type="submission" date="2016-07" db="EMBL/GenBank/DDBJ databases">
        <title>Multi-omics approach to identify versatile polysaccharide utilization systems of a marine flavobacterium Gramella flava.</title>
        <authorList>
            <person name="Tang K."/>
        </authorList>
    </citation>
    <scope>NUCLEOTIDE SEQUENCE [LARGE SCALE GENOMIC DNA]</scope>
    <source>
        <strain evidence="10 11">JLT2011</strain>
    </source>
</reference>
<proteinExistence type="predicted"/>
<keyword evidence="6" id="KW-0238">DNA-binding</keyword>
<evidence type="ECO:0000259" key="8">
    <source>
        <dbReference type="Pfam" id="PF07669"/>
    </source>
</evidence>